<keyword evidence="2" id="KW-1185">Reference proteome</keyword>
<dbReference type="Proteomes" id="UP000619293">
    <property type="component" value="Unassembled WGS sequence"/>
</dbReference>
<dbReference type="EMBL" id="BONG01000098">
    <property type="protein sequence ID" value="GIF94456.1"/>
    <property type="molecule type" value="Genomic_DNA"/>
</dbReference>
<reference evidence="1 2" key="1">
    <citation type="submission" date="2021-01" db="EMBL/GenBank/DDBJ databases">
        <title>Whole genome shotgun sequence of Catellatospora chokoriensis NBRC 107358.</title>
        <authorList>
            <person name="Komaki H."/>
            <person name="Tamura T."/>
        </authorList>
    </citation>
    <scope>NUCLEOTIDE SEQUENCE [LARGE SCALE GENOMIC DNA]</scope>
    <source>
        <strain evidence="1 2">NBRC 107358</strain>
    </source>
</reference>
<name>A0A8J3K7A1_9ACTN</name>
<sequence length="71" mass="7460">MRHDDHRGLVCVLAQYPGGIPGHEQCLQLGVGEACRAGGDCGVAQDGPPFVFASWACVVHRVQDREAASSA</sequence>
<dbReference type="AlphaFoldDB" id="A0A8J3K7A1"/>
<organism evidence="1 2">
    <name type="scientific">Catellatospora chokoriensis</name>
    <dbReference type="NCBI Taxonomy" id="310353"/>
    <lineage>
        <taxon>Bacteria</taxon>
        <taxon>Bacillati</taxon>
        <taxon>Actinomycetota</taxon>
        <taxon>Actinomycetes</taxon>
        <taxon>Micromonosporales</taxon>
        <taxon>Micromonosporaceae</taxon>
        <taxon>Catellatospora</taxon>
    </lineage>
</organism>
<accession>A0A8J3K7A1</accession>
<proteinExistence type="predicted"/>
<gene>
    <name evidence="1" type="ORF">Cch02nite_79000</name>
</gene>
<evidence type="ECO:0000313" key="2">
    <source>
        <dbReference type="Proteomes" id="UP000619293"/>
    </source>
</evidence>
<evidence type="ECO:0000313" key="1">
    <source>
        <dbReference type="EMBL" id="GIF94456.1"/>
    </source>
</evidence>
<comment type="caution">
    <text evidence="1">The sequence shown here is derived from an EMBL/GenBank/DDBJ whole genome shotgun (WGS) entry which is preliminary data.</text>
</comment>
<protein>
    <submittedName>
        <fullName evidence="1">Uncharacterized protein</fullName>
    </submittedName>
</protein>